<dbReference type="InterPro" id="IPR001088">
    <property type="entry name" value="Glyco_hydro_4"/>
</dbReference>
<dbReference type="Gene3D" id="3.90.1820.10">
    <property type="entry name" value="AglA-like glucosidase"/>
    <property type="match status" value="1"/>
</dbReference>
<protein>
    <submittedName>
        <fullName evidence="14">Alpha-galactosidase</fullName>
        <ecNumber evidence="14">3.2.1.22</ecNumber>
    </submittedName>
</protein>
<dbReference type="GO" id="GO:0046872">
    <property type="term" value="F:metal ion binding"/>
    <property type="evidence" value="ECO:0007669"/>
    <property type="project" value="UniProtKB-KW"/>
</dbReference>
<feature type="binding site" evidence="9">
    <location>
        <position position="147"/>
    </location>
    <ligand>
        <name>substrate</name>
    </ligand>
</feature>
<evidence type="ECO:0000256" key="3">
    <source>
        <dbReference type="ARBA" id="ARBA00022723"/>
    </source>
</evidence>
<dbReference type="Proteomes" id="UP000552644">
    <property type="component" value="Unassembled WGS sequence"/>
</dbReference>
<dbReference type="GO" id="GO:0005975">
    <property type="term" value="P:carbohydrate metabolic process"/>
    <property type="evidence" value="ECO:0007669"/>
    <property type="project" value="InterPro"/>
</dbReference>
<comment type="cofactor">
    <cofactor evidence="12">
        <name>NAD(+)</name>
        <dbReference type="ChEBI" id="CHEBI:57540"/>
    </cofactor>
    <text evidence="12">Binds 1 NAD(+) per subunit.</text>
</comment>
<dbReference type="InterPro" id="IPR053715">
    <property type="entry name" value="GH4_Enzyme_sf"/>
</dbReference>
<organism evidence="14 15">
    <name type="scientific">Streptosporangium saharense</name>
    <dbReference type="NCBI Taxonomy" id="1706840"/>
    <lineage>
        <taxon>Bacteria</taxon>
        <taxon>Bacillati</taxon>
        <taxon>Actinomycetota</taxon>
        <taxon>Actinomycetes</taxon>
        <taxon>Streptosporangiales</taxon>
        <taxon>Streptosporangiaceae</taxon>
        <taxon>Streptosporangium</taxon>
    </lineage>
</organism>
<accession>A0A7W7QVP1</accession>
<evidence type="ECO:0000256" key="2">
    <source>
        <dbReference type="ARBA" id="ARBA00010141"/>
    </source>
</evidence>
<proteinExistence type="inferred from homology"/>
<dbReference type="GO" id="GO:0016616">
    <property type="term" value="F:oxidoreductase activity, acting on the CH-OH group of donors, NAD or NADP as acceptor"/>
    <property type="evidence" value="ECO:0007669"/>
    <property type="project" value="InterPro"/>
</dbReference>
<dbReference type="Pfam" id="PF11975">
    <property type="entry name" value="Glyco_hydro_4C"/>
    <property type="match status" value="1"/>
</dbReference>
<keyword evidence="5 12" id="KW-0520">NAD</keyword>
<keyword evidence="10" id="KW-0533">Nickel</keyword>
<evidence type="ECO:0000313" key="15">
    <source>
        <dbReference type="Proteomes" id="UP000552644"/>
    </source>
</evidence>
<evidence type="ECO:0000256" key="9">
    <source>
        <dbReference type="PIRSR" id="PIRSR601088-2"/>
    </source>
</evidence>
<keyword evidence="4 12" id="KW-0378">Hydrolase</keyword>
<evidence type="ECO:0000256" key="7">
    <source>
        <dbReference type="ARBA" id="ARBA00023277"/>
    </source>
</evidence>
<feature type="binding site" evidence="10">
    <location>
        <position position="169"/>
    </location>
    <ligand>
        <name>Mn(2+)</name>
        <dbReference type="ChEBI" id="CHEBI:29035"/>
    </ligand>
</feature>
<keyword evidence="7" id="KW-0119">Carbohydrate metabolism</keyword>
<dbReference type="InterPro" id="IPR015955">
    <property type="entry name" value="Lactate_DH/Glyco_Ohase_4_C"/>
</dbReference>
<dbReference type="PANTHER" id="PTHR32092">
    <property type="entry name" value="6-PHOSPHO-BETA-GLUCOSIDASE-RELATED"/>
    <property type="match status" value="1"/>
</dbReference>
<dbReference type="PANTHER" id="PTHR32092:SF6">
    <property type="entry name" value="ALPHA-GALACTOSIDASE"/>
    <property type="match status" value="1"/>
</dbReference>
<feature type="binding site" evidence="10">
    <location>
        <position position="199"/>
    </location>
    <ligand>
        <name>Mn(2+)</name>
        <dbReference type="ChEBI" id="CHEBI:29035"/>
    </ligand>
</feature>
<dbReference type="RefSeq" id="WP_184724985.1">
    <property type="nucleotide sequence ID" value="NZ_JACHJP010000014.1"/>
</dbReference>
<evidence type="ECO:0000256" key="1">
    <source>
        <dbReference type="ARBA" id="ARBA00001936"/>
    </source>
</evidence>
<keyword evidence="10" id="KW-0408">Iron</keyword>
<evidence type="ECO:0000256" key="10">
    <source>
        <dbReference type="PIRSR" id="PIRSR601088-3"/>
    </source>
</evidence>
<comment type="caution">
    <text evidence="14">The sequence shown here is derived from an EMBL/GenBank/DDBJ whole genome shotgun (WGS) entry which is preliminary data.</text>
</comment>
<dbReference type="AlphaFoldDB" id="A0A7W7QVP1"/>
<evidence type="ECO:0000256" key="4">
    <source>
        <dbReference type="ARBA" id="ARBA00022801"/>
    </source>
</evidence>
<comment type="cofactor">
    <cofactor evidence="1">
        <name>Mn(2+)</name>
        <dbReference type="ChEBI" id="CHEBI:29035"/>
    </cofactor>
</comment>
<evidence type="ECO:0000256" key="6">
    <source>
        <dbReference type="ARBA" id="ARBA00023211"/>
    </source>
</evidence>
<dbReference type="GO" id="GO:0004557">
    <property type="term" value="F:alpha-galactosidase activity"/>
    <property type="evidence" value="ECO:0007669"/>
    <property type="project" value="UniProtKB-EC"/>
</dbReference>
<evidence type="ECO:0000256" key="8">
    <source>
        <dbReference type="ARBA" id="ARBA00023295"/>
    </source>
</evidence>
<dbReference type="CDD" id="cd05297">
    <property type="entry name" value="GH4_alpha_glucosidase_galactosidase"/>
    <property type="match status" value="1"/>
</dbReference>
<reference evidence="14 15" key="1">
    <citation type="submission" date="2020-08" db="EMBL/GenBank/DDBJ databases">
        <title>Genomic Encyclopedia of Type Strains, Phase III (KMG-III): the genomes of soil and plant-associated and newly described type strains.</title>
        <authorList>
            <person name="Whitman W."/>
        </authorList>
    </citation>
    <scope>NUCLEOTIDE SEQUENCE [LARGE SCALE GENOMIC DNA]</scope>
    <source>
        <strain evidence="14 15">CECT 8840</strain>
    </source>
</reference>
<evidence type="ECO:0000256" key="5">
    <source>
        <dbReference type="ARBA" id="ARBA00023027"/>
    </source>
</evidence>
<keyword evidence="10" id="KW-0170">Cobalt</keyword>
<dbReference type="EC" id="3.2.1.22" evidence="14"/>
<gene>
    <name evidence="14" type="ORF">FHS44_007706</name>
</gene>
<keyword evidence="8 12" id="KW-0326">Glycosidase</keyword>
<feature type="site" description="Increases basicity of active site Tyr" evidence="11">
    <location>
        <position position="109"/>
    </location>
</feature>
<sequence>MARIVLVGAGSITFAKNLLSDILTFPELADSTVVLHDIDAERLATAEAMATWMVGELGIGARVEAHLDRRAALDGADHVINEIAVGGMAAVRRDFDIPARYGVRQTIADTLGIGGVFRALRTIPVMVALGNDLAELAPDATLFTYTNPMSMIPWAVYAGTPFRNVVGVCHAARDTQRTLARMVGVPEDEVSFLTAGVNHQAFVLRFERDGENLYRRLDRLIEADPELRRRVRVEIYRNFGYFPTESSEHGAEYLPWFLSRPDQIDKYRIPVGVYLDWLADGFAEYEEQRRSLDAGRGVTIQRGEELASLAIHSIETGTPRLIHGNVRNGGLISNLPEDACVEVPCHVDRSGVRPTRIGELPAQLAALNRVTLNVSELTVRAALEGRRDHVYQAALLDPNTAASLPVSRIRELVDELIAAHGDLLPEGVRDRP</sequence>
<comment type="similarity">
    <text evidence="2 12">Belongs to the glycosyl hydrolase 4 family.</text>
</comment>
<dbReference type="InterPro" id="IPR036291">
    <property type="entry name" value="NAD(P)-bd_dom_sf"/>
</dbReference>
<keyword evidence="15" id="KW-1185">Reference proteome</keyword>
<evidence type="ECO:0000259" key="13">
    <source>
        <dbReference type="Pfam" id="PF11975"/>
    </source>
</evidence>
<keyword evidence="3 10" id="KW-0479">Metal-binding</keyword>
<dbReference type="Pfam" id="PF02056">
    <property type="entry name" value="Glyco_hydro_4"/>
    <property type="match status" value="1"/>
</dbReference>
<evidence type="ECO:0000256" key="11">
    <source>
        <dbReference type="PIRSR" id="PIRSR601088-4"/>
    </source>
</evidence>
<dbReference type="EMBL" id="JACHJP010000014">
    <property type="protein sequence ID" value="MBB4920555.1"/>
    <property type="molecule type" value="Genomic_DNA"/>
</dbReference>
<feature type="domain" description="Glycosyl hydrolase family 4 C-terminal" evidence="13">
    <location>
        <begin position="195"/>
        <end position="400"/>
    </location>
</feature>
<dbReference type="SUPFAM" id="SSF56327">
    <property type="entry name" value="LDH C-terminal domain-like"/>
    <property type="match status" value="1"/>
</dbReference>
<evidence type="ECO:0000313" key="14">
    <source>
        <dbReference type="EMBL" id="MBB4920555.1"/>
    </source>
</evidence>
<name>A0A7W7QVP1_9ACTN</name>
<dbReference type="PRINTS" id="PR00732">
    <property type="entry name" value="GLHYDRLASE4"/>
</dbReference>
<dbReference type="SUPFAM" id="SSF51735">
    <property type="entry name" value="NAD(P)-binding Rossmann-fold domains"/>
    <property type="match status" value="1"/>
</dbReference>
<dbReference type="InterPro" id="IPR022616">
    <property type="entry name" value="Glyco_hydro_4_C"/>
</dbReference>
<evidence type="ECO:0000256" key="12">
    <source>
        <dbReference type="RuleBase" id="RU361152"/>
    </source>
</evidence>
<keyword evidence="6 10" id="KW-0464">Manganese</keyword>
<dbReference type="NCBIfam" id="NF011657">
    <property type="entry name" value="PRK15076.1"/>
    <property type="match status" value="1"/>
</dbReference>